<keyword evidence="2" id="KW-1185">Reference proteome</keyword>
<dbReference type="Proteomes" id="UP001056778">
    <property type="component" value="Chromosome 7"/>
</dbReference>
<evidence type="ECO:0000313" key="1">
    <source>
        <dbReference type="EMBL" id="KAI4458203.1"/>
    </source>
</evidence>
<reference evidence="1" key="1">
    <citation type="submission" date="2022-04" db="EMBL/GenBank/DDBJ databases">
        <title>Chromosome-scale genome assembly of Holotrichia oblita Faldermann.</title>
        <authorList>
            <person name="Rongchong L."/>
        </authorList>
    </citation>
    <scope>NUCLEOTIDE SEQUENCE</scope>
    <source>
        <strain evidence="1">81SQS9</strain>
    </source>
</reference>
<dbReference type="EMBL" id="CM043021">
    <property type="protein sequence ID" value="KAI4458203.1"/>
    <property type="molecule type" value="Genomic_DNA"/>
</dbReference>
<gene>
    <name evidence="1" type="ORF">MML48_7g00002600</name>
</gene>
<accession>A0ACB9SSA5</accession>
<proteinExistence type="predicted"/>
<protein>
    <submittedName>
        <fullName evidence="1">U3 small nucleolar rna u3 snorna associated protein</fullName>
    </submittedName>
</protein>
<name>A0ACB9SSA5_HOLOL</name>
<comment type="caution">
    <text evidence="1">The sequence shown here is derived from an EMBL/GenBank/DDBJ whole genome shotgun (WGS) entry which is preliminary data.</text>
</comment>
<sequence>MKVKVISRNPDEYLRDTKKDLYKVPRNFDPDLHPFEAAREYVRALNAVKLERVFAKPFVTSLDGHRDAVSCIAKNPTELSILVSASYDGEVRVWDLAQRKCLRDFAAHEGVIRGITYIPDGSRFITLGDDKTIKTWKTQMPQFGEDEEPINTILSKTVIGGISHNNRGVTFATCGEICQLWEQTRNEPIRTYQWGVDSLHDIRFNPVEYNILAACASDRSIILYDTRDSGPIRKVVMKMRTNRLSWNPMEAFVFTSANEDYNNLVFLITNYIPCYTKVIEDIVTTLHNAFVFSLYTFDTRHLKHPTNVHMDHVSAVTDVDYSPTGKEFVSGSYDRTIRIFECDKGHSRDVYHTKRMQRLTSVKWTLDNKYILSGSDEMNIRVWKARASEKLGPLKPRERLALNYSEALKEKYAHHPQIRRIKRHRHVPRHIYNAQSELRTIKEKTKRKESNRRAHSRKGDVPYVPERKKHVLSEME</sequence>
<organism evidence="1 2">
    <name type="scientific">Holotrichia oblita</name>
    <name type="common">Chafer beetle</name>
    <dbReference type="NCBI Taxonomy" id="644536"/>
    <lineage>
        <taxon>Eukaryota</taxon>
        <taxon>Metazoa</taxon>
        <taxon>Ecdysozoa</taxon>
        <taxon>Arthropoda</taxon>
        <taxon>Hexapoda</taxon>
        <taxon>Insecta</taxon>
        <taxon>Pterygota</taxon>
        <taxon>Neoptera</taxon>
        <taxon>Endopterygota</taxon>
        <taxon>Coleoptera</taxon>
        <taxon>Polyphaga</taxon>
        <taxon>Scarabaeiformia</taxon>
        <taxon>Scarabaeidae</taxon>
        <taxon>Melolonthinae</taxon>
        <taxon>Holotrichia</taxon>
    </lineage>
</organism>
<evidence type="ECO:0000313" key="2">
    <source>
        <dbReference type="Proteomes" id="UP001056778"/>
    </source>
</evidence>